<feature type="binding site" evidence="6">
    <location>
        <begin position="129"/>
        <end position="132"/>
    </location>
    <ligand>
        <name>GTP</name>
        <dbReference type="ChEBI" id="CHEBI:37565"/>
    </ligand>
</feature>
<comment type="caution">
    <text evidence="11">The sequence shown here is derived from an EMBL/GenBank/DDBJ whole genome shotgun (WGS) entry which is preliminary data.</text>
</comment>
<dbReference type="Pfam" id="PF01926">
    <property type="entry name" value="MMR_HSR1"/>
    <property type="match status" value="1"/>
</dbReference>
<evidence type="ECO:0000256" key="4">
    <source>
        <dbReference type="ARBA" id="ARBA00022884"/>
    </source>
</evidence>
<dbReference type="GO" id="GO:0003924">
    <property type="term" value="F:GTPase activity"/>
    <property type="evidence" value="ECO:0007669"/>
    <property type="project" value="UniProtKB-UniRule"/>
</dbReference>
<comment type="similarity">
    <text evidence="1 6 7 8">Belongs to the TRAFAC class TrmE-Era-EngA-EngB-Septin-like GTPase superfamily. Era GTPase family.</text>
</comment>
<dbReference type="InterPro" id="IPR009019">
    <property type="entry name" value="KH_sf_prok-type"/>
</dbReference>
<evidence type="ECO:0000256" key="3">
    <source>
        <dbReference type="ARBA" id="ARBA00022741"/>
    </source>
</evidence>
<protein>
    <recommendedName>
        <fullName evidence="2 6">GTPase Era</fullName>
    </recommendedName>
</protein>
<dbReference type="OrthoDB" id="9805918at2"/>
<keyword evidence="6" id="KW-0963">Cytoplasm</keyword>
<dbReference type="InterPro" id="IPR006073">
    <property type="entry name" value="GTP-bd"/>
</dbReference>
<dbReference type="AlphaFoldDB" id="A0A179B6T3"/>
<dbReference type="NCBIfam" id="NF000908">
    <property type="entry name" value="PRK00089.1"/>
    <property type="match status" value="1"/>
</dbReference>
<keyword evidence="6" id="KW-1003">Cell membrane</keyword>
<dbReference type="InterPro" id="IPR030388">
    <property type="entry name" value="G_ERA_dom"/>
</dbReference>
<feature type="region of interest" description="G5" evidence="7">
    <location>
        <begin position="158"/>
        <end position="160"/>
    </location>
</feature>
<dbReference type="InterPro" id="IPR015946">
    <property type="entry name" value="KH_dom-like_a/b"/>
</dbReference>
<keyword evidence="6" id="KW-0472">Membrane</keyword>
<feature type="domain" description="Era-type G" evidence="10">
    <location>
        <begin position="9"/>
        <end position="179"/>
    </location>
</feature>
<evidence type="ECO:0000313" key="11">
    <source>
        <dbReference type="EMBL" id="OAP86831.1"/>
    </source>
</evidence>
<dbReference type="GO" id="GO:0000028">
    <property type="term" value="P:ribosomal small subunit assembly"/>
    <property type="evidence" value="ECO:0007669"/>
    <property type="project" value="TreeGrafter"/>
</dbReference>
<dbReference type="CDD" id="cd04163">
    <property type="entry name" value="Era"/>
    <property type="match status" value="1"/>
</dbReference>
<keyword evidence="6" id="KW-0699">rRNA-binding</keyword>
<dbReference type="Gene3D" id="3.40.50.300">
    <property type="entry name" value="P-loop containing nucleotide triphosphate hydrolases"/>
    <property type="match status" value="1"/>
</dbReference>
<proteinExistence type="inferred from homology"/>
<accession>A0A179B6T3</accession>
<evidence type="ECO:0000256" key="1">
    <source>
        <dbReference type="ARBA" id="ARBA00007921"/>
    </source>
</evidence>
<dbReference type="GO" id="GO:0005886">
    <property type="term" value="C:plasma membrane"/>
    <property type="evidence" value="ECO:0007669"/>
    <property type="project" value="UniProtKB-SubCell"/>
</dbReference>
<dbReference type="GO" id="GO:0005525">
    <property type="term" value="F:GTP binding"/>
    <property type="evidence" value="ECO:0007669"/>
    <property type="project" value="UniProtKB-UniRule"/>
</dbReference>
<feature type="region of interest" description="G4" evidence="7">
    <location>
        <begin position="129"/>
        <end position="132"/>
    </location>
</feature>
<gene>
    <name evidence="6" type="primary">era</name>
    <name evidence="11" type="ORF">A4H34_06900</name>
</gene>
<dbReference type="SUPFAM" id="SSF52540">
    <property type="entry name" value="P-loop containing nucleoside triphosphate hydrolases"/>
    <property type="match status" value="1"/>
</dbReference>
<dbReference type="SMART" id="SM00382">
    <property type="entry name" value="AAA"/>
    <property type="match status" value="1"/>
</dbReference>
<keyword evidence="3 6" id="KW-0547">Nucleotide-binding</keyword>
<dbReference type="Pfam" id="PF07650">
    <property type="entry name" value="KH_2"/>
    <property type="match status" value="1"/>
</dbReference>
<evidence type="ECO:0000256" key="7">
    <source>
        <dbReference type="PROSITE-ProRule" id="PRU01050"/>
    </source>
</evidence>
<dbReference type="InterPro" id="IPR005225">
    <property type="entry name" value="Small_GTP-bd"/>
</dbReference>
<feature type="binding site" evidence="6">
    <location>
        <begin position="17"/>
        <end position="24"/>
    </location>
    <ligand>
        <name>GTP</name>
        <dbReference type="ChEBI" id="CHEBI:37565"/>
    </ligand>
</feature>
<dbReference type="EMBL" id="LVZK01000001">
    <property type="protein sequence ID" value="OAP86831.1"/>
    <property type="molecule type" value="Genomic_DNA"/>
</dbReference>
<evidence type="ECO:0000256" key="8">
    <source>
        <dbReference type="RuleBase" id="RU003761"/>
    </source>
</evidence>
<sequence length="296" mass="32565">MSDWPEGFRAGFVCVVGRPNTGKSTLTNALVGQKVAITSDRPETTRRVVRAVVNRESGQLILVDTPGLHRPRTLLGERLNDMVRDSLSDVDAIVMCLPADEATGPGDRFLLGLVSKLVSKKASIVAAVTKSDLVDRAALARRLQDVSELADFAEVVPVSAAKGDQVELLASLLIERMPESPPLYPRDAVTDESEETLITELVREAALRDLRDELPHSLAVTIDEIVGDRIHVSLHVERDSQKGIVIGRGGAQLKRIRVRARKAIERLLDKKVSLDLHVKVTKDWQRDPKKMGRLGF</sequence>
<comment type="subcellular location">
    <subcellularLocation>
        <location evidence="6">Cytoplasm</location>
    </subcellularLocation>
    <subcellularLocation>
        <location evidence="6">Cell membrane</location>
        <topology evidence="6">Peripheral membrane protein</topology>
    </subcellularLocation>
</comment>
<dbReference type="Gene3D" id="3.30.300.20">
    <property type="match status" value="1"/>
</dbReference>
<dbReference type="PROSITE" id="PS51713">
    <property type="entry name" value="G_ERA"/>
    <property type="match status" value="1"/>
</dbReference>
<dbReference type="PANTHER" id="PTHR42698">
    <property type="entry name" value="GTPASE ERA"/>
    <property type="match status" value="1"/>
</dbReference>
<dbReference type="HAMAP" id="MF_00367">
    <property type="entry name" value="GTPase_Era"/>
    <property type="match status" value="1"/>
</dbReference>
<feature type="region of interest" description="G1" evidence="7">
    <location>
        <begin position="17"/>
        <end position="24"/>
    </location>
</feature>
<keyword evidence="6" id="KW-0690">Ribosome biogenesis</keyword>
<dbReference type="NCBIfam" id="TIGR00231">
    <property type="entry name" value="small_GTP"/>
    <property type="match status" value="1"/>
</dbReference>
<keyword evidence="4 6" id="KW-0694">RNA-binding</keyword>
<dbReference type="GO" id="GO:0043024">
    <property type="term" value="F:ribosomal small subunit binding"/>
    <property type="evidence" value="ECO:0007669"/>
    <property type="project" value="TreeGrafter"/>
</dbReference>
<dbReference type="InterPro" id="IPR027417">
    <property type="entry name" value="P-loop_NTPase"/>
</dbReference>
<dbReference type="InterPro" id="IPR004044">
    <property type="entry name" value="KH_dom_type_2"/>
</dbReference>
<comment type="subunit">
    <text evidence="6">Monomer.</text>
</comment>
<feature type="region of interest" description="G2" evidence="7">
    <location>
        <begin position="43"/>
        <end position="47"/>
    </location>
</feature>
<evidence type="ECO:0000259" key="10">
    <source>
        <dbReference type="PROSITE" id="PS51713"/>
    </source>
</evidence>
<feature type="domain" description="KH type-2" evidence="9">
    <location>
        <begin position="210"/>
        <end position="282"/>
    </location>
</feature>
<dbReference type="SUPFAM" id="SSF54814">
    <property type="entry name" value="Prokaryotic type KH domain (KH-domain type II)"/>
    <property type="match status" value="1"/>
</dbReference>
<evidence type="ECO:0000256" key="6">
    <source>
        <dbReference type="HAMAP-Rule" id="MF_00367"/>
    </source>
</evidence>
<name>A0A179B6T3_9ACTO</name>
<evidence type="ECO:0000256" key="2">
    <source>
        <dbReference type="ARBA" id="ARBA00020484"/>
    </source>
</evidence>
<dbReference type="InterPro" id="IPR005662">
    <property type="entry name" value="GTPase_Era-like"/>
</dbReference>
<dbReference type="GO" id="GO:0005829">
    <property type="term" value="C:cytosol"/>
    <property type="evidence" value="ECO:0007669"/>
    <property type="project" value="TreeGrafter"/>
</dbReference>
<keyword evidence="12" id="KW-1185">Reference proteome</keyword>
<reference evidence="11 12" key="1">
    <citation type="submission" date="2016-04" db="EMBL/GenBank/DDBJ databases">
        <title>Peptidophaga gingivicola gen. nov., sp. nov., isolated from human subgingival plaque.</title>
        <authorList>
            <person name="Beall C.J."/>
            <person name="Mokrzan E.M."/>
            <person name="Griffen A.L."/>
            <person name="Leys E.J."/>
        </authorList>
    </citation>
    <scope>NUCLEOTIDE SEQUENCE [LARGE SCALE GENOMIC DNA]</scope>
    <source>
        <strain evidence="11 12">BA112</strain>
    </source>
</reference>
<dbReference type="RefSeq" id="WP_064231482.1">
    <property type="nucleotide sequence ID" value="NZ_LVZK01000001.1"/>
</dbReference>
<dbReference type="PROSITE" id="PS50823">
    <property type="entry name" value="KH_TYPE_2"/>
    <property type="match status" value="1"/>
</dbReference>
<feature type="region of interest" description="G3" evidence="7">
    <location>
        <begin position="64"/>
        <end position="67"/>
    </location>
</feature>
<dbReference type="Proteomes" id="UP000078368">
    <property type="component" value="Unassembled WGS sequence"/>
</dbReference>
<dbReference type="NCBIfam" id="TIGR00436">
    <property type="entry name" value="era"/>
    <property type="match status" value="1"/>
</dbReference>
<feature type="binding site" evidence="6">
    <location>
        <begin position="64"/>
        <end position="68"/>
    </location>
    <ligand>
        <name>GTP</name>
        <dbReference type="ChEBI" id="CHEBI:37565"/>
    </ligand>
</feature>
<organism evidence="11 12">
    <name type="scientific">Peptidiphaga gingivicola</name>
    <dbReference type="NCBI Taxonomy" id="2741497"/>
    <lineage>
        <taxon>Bacteria</taxon>
        <taxon>Bacillati</taxon>
        <taxon>Actinomycetota</taxon>
        <taxon>Actinomycetes</taxon>
        <taxon>Actinomycetales</taxon>
        <taxon>Actinomycetaceae</taxon>
        <taxon>Peptidiphaga</taxon>
    </lineage>
</organism>
<dbReference type="STRING" id="1823756.A4H34_06900"/>
<dbReference type="PANTHER" id="PTHR42698:SF1">
    <property type="entry name" value="GTPASE ERA, MITOCHONDRIAL"/>
    <property type="match status" value="1"/>
</dbReference>
<comment type="function">
    <text evidence="6">An essential GTPase that binds both GDP and GTP, with rapid nucleotide exchange. Plays a role in 16S rRNA processing and 30S ribosomal subunit biogenesis and possibly also in cell cycle regulation and energy metabolism.</text>
</comment>
<keyword evidence="5 6" id="KW-0342">GTP-binding</keyword>
<evidence type="ECO:0000313" key="12">
    <source>
        <dbReference type="Proteomes" id="UP000078368"/>
    </source>
</evidence>
<dbReference type="GO" id="GO:0070181">
    <property type="term" value="F:small ribosomal subunit rRNA binding"/>
    <property type="evidence" value="ECO:0007669"/>
    <property type="project" value="UniProtKB-UniRule"/>
</dbReference>
<dbReference type="InterPro" id="IPR003593">
    <property type="entry name" value="AAA+_ATPase"/>
</dbReference>
<evidence type="ECO:0000256" key="5">
    <source>
        <dbReference type="ARBA" id="ARBA00023134"/>
    </source>
</evidence>
<evidence type="ECO:0000259" key="9">
    <source>
        <dbReference type="PROSITE" id="PS50823"/>
    </source>
</evidence>
<dbReference type="CDD" id="cd22534">
    <property type="entry name" value="KH-II_Era"/>
    <property type="match status" value="1"/>
</dbReference>